<proteinExistence type="predicted"/>
<sequence>MMLVSLTRTTKLLSELRYCLRAIELLAELSSVIDYIIDPPKGLTCLRRSCSHLWSLKGTDRGYRLIGACQGLWGP</sequence>
<protein>
    <submittedName>
        <fullName evidence="1">Uncharacterized protein</fullName>
    </submittedName>
</protein>
<evidence type="ECO:0000313" key="1">
    <source>
        <dbReference type="EMBL" id="MCE3049781.1"/>
    </source>
</evidence>
<reference evidence="1 2" key="1">
    <citation type="journal article" date="2021" name="BMC Genomics">
        <title>Datura genome reveals duplications of psychoactive alkaloid biosynthetic genes and high mutation rate following tissue culture.</title>
        <authorList>
            <person name="Rajewski A."/>
            <person name="Carter-House D."/>
            <person name="Stajich J."/>
            <person name="Litt A."/>
        </authorList>
    </citation>
    <scope>NUCLEOTIDE SEQUENCE [LARGE SCALE GENOMIC DNA]</scope>
    <source>
        <strain evidence="1">AR-01</strain>
    </source>
</reference>
<dbReference type="EMBL" id="JACEIK010007138">
    <property type="protein sequence ID" value="MCE3049781.1"/>
    <property type="molecule type" value="Genomic_DNA"/>
</dbReference>
<gene>
    <name evidence="1" type="ORF">HAX54_045774</name>
</gene>
<dbReference type="Proteomes" id="UP000823775">
    <property type="component" value="Unassembled WGS sequence"/>
</dbReference>
<name>A0ABS8WIM0_DATST</name>
<feature type="non-terminal residue" evidence="1">
    <location>
        <position position="75"/>
    </location>
</feature>
<keyword evidence="2" id="KW-1185">Reference proteome</keyword>
<comment type="caution">
    <text evidence="1">The sequence shown here is derived from an EMBL/GenBank/DDBJ whole genome shotgun (WGS) entry which is preliminary data.</text>
</comment>
<evidence type="ECO:0000313" key="2">
    <source>
        <dbReference type="Proteomes" id="UP000823775"/>
    </source>
</evidence>
<organism evidence="1 2">
    <name type="scientific">Datura stramonium</name>
    <name type="common">Jimsonweed</name>
    <name type="synonym">Common thornapple</name>
    <dbReference type="NCBI Taxonomy" id="4076"/>
    <lineage>
        <taxon>Eukaryota</taxon>
        <taxon>Viridiplantae</taxon>
        <taxon>Streptophyta</taxon>
        <taxon>Embryophyta</taxon>
        <taxon>Tracheophyta</taxon>
        <taxon>Spermatophyta</taxon>
        <taxon>Magnoliopsida</taxon>
        <taxon>eudicotyledons</taxon>
        <taxon>Gunneridae</taxon>
        <taxon>Pentapetalae</taxon>
        <taxon>asterids</taxon>
        <taxon>lamiids</taxon>
        <taxon>Solanales</taxon>
        <taxon>Solanaceae</taxon>
        <taxon>Solanoideae</taxon>
        <taxon>Datureae</taxon>
        <taxon>Datura</taxon>
    </lineage>
</organism>
<accession>A0ABS8WIM0</accession>